<reference evidence="2" key="1">
    <citation type="submission" date="2015-10" db="EMBL/GenBank/DDBJ databases">
        <title>Complete genome sequence of Streptomyces ambofaciens DSM 40697.</title>
        <authorList>
            <person name="Thibessard A."/>
            <person name="Leblond P."/>
        </authorList>
    </citation>
    <scope>NUCLEOTIDE SEQUENCE [LARGE SCALE GENOMIC DNA]</scope>
    <source>
        <strain evidence="2">DSM 40697</strain>
    </source>
</reference>
<evidence type="ECO:0000313" key="2">
    <source>
        <dbReference type="Proteomes" id="UP000076720"/>
    </source>
</evidence>
<evidence type="ECO:0000313" key="1">
    <source>
        <dbReference type="EMBL" id="ANB04447.1"/>
    </source>
</evidence>
<dbReference type="EMBL" id="CP012949">
    <property type="protein sequence ID" value="ANB04447.1"/>
    <property type="molecule type" value="Genomic_DNA"/>
</dbReference>
<reference evidence="1 2" key="2">
    <citation type="journal article" date="2016" name="Genome Announc.">
        <title>Complete Genome Sequence of Streptomyces ambofaciens DSM 40697, a Paradigm for Genome Plasticity Studies.</title>
        <authorList>
            <person name="Thibessard A."/>
            <person name="Leblond P."/>
        </authorList>
    </citation>
    <scope>NUCLEOTIDE SEQUENCE [LARGE SCALE GENOMIC DNA]</scope>
    <source>
        <strain evidence="1 2">DSM 40697</strain>
    </source>
</reference>
<dbReference type="Proteomes" id="UP000076720">
    <property type="component" value="Chromosome"/>
</dbReference>
<accession>A0ABM6AT77</accession>
<proteinExistence type="predicted"/>
<gene>
    <name evidence="1" type="ORF">SAM40697_0485</name>
</gene>
<dbReference type="RefSeq" id="WP_063481105.1">
    <property type="nucleotide sequence ID" value="NZ_CP012949.1"/>
</dbReference>
<protein>
    <recommendedName>
        <fullName evidence="3">DUF1877 family protein</fullName>
    </recommendedName>
</protein>
<name>A0ABM6AT77_STRAM</name>
<keyword evidence="2" id="KW-1185">Reference proteome</keyword>
<organism evidence="1 2">
    <name type="scientific">Streptomyces ambofaciens</name>
    <dbReference type="NCBI Taxonomy" id="1889"/>
    <lineage>
        <taxon>Bacteria</taxon>
        <taxon>Bacillati</taxon>
        <taxon>Actinomycetota</taxon>
        <taxon>Actinomycetes</taxon>
        <taxon>Kitasatosporales</taxon>
        <taxon>Streptomycetaceae</taxon>
        <taxon>Streptomyces</taxon>
    </lineage>
</organism>
<sequence>MGLDITVMIADWSWLGGVPPRERLSRLREAWYADETGLWDHDAQVPEGDWAWPRGRHSATFAVYEFRGTLGSFKPHFWAGERWESVRDHADPLVRTPLDILLLGLVREGLDDTSEHAAPGFFGADPTAARGVLLAHPPDGVRELAARWDRARHRLGGLRGAFDEHAAAPGGWVGDFDEFAGLLTDWGHVLSEGARRGWGIVGLSE</sequence>
<evidence type="ECO:0008006" key="3">
    <source>
        <dbReference type="Google" id="ProtNLM"/>
    </source>
</evidence>